<evidence type="ECO:0000256" key="3">
    <source>
        <dbReference type="ARBA" id="ARBA00023015"/>
    </source>
</evidence>
<accession>A0A438FGL7</accession>
<dbReference type="Gene3D" id="1.10.10.60">
    <property type="entry name" value="Homeodomain-like"/>
    <property type="match status" value="1"/>
</dbReference>
<dbReference type="EMBL" id="QGNW01000906">
    <property type="protein sequence ID" value="RVW59134.1"/>
    <property type="molecule type" value="Genomic_DNA"/>
</dbReference>
<dbReference type="PROSITE" id="PS50110">
    <property type="entry name" value="RESPONSE_REGULATORY"/>
    <property type="match status" value="1"/>
</dbReference>
<dbReference type="Gene3D" id="3.40.50.2300">
    <property type="match status" value="1"/>
</dbReference>
<dbReference type="InterPro" id="IPR045279">
    <property type="entry name" value="ARR-like"/>
</dbReference>
<dbReference type="InterPro" id="IPR006447">
    <property type="entry name" value="Myb_dom_plants"/>
</dbReference>
<feature type="modified residue" description="4-aspartylphosphate" evidence="6">
    <location>
        <position position="166"/>
    </location>
</feature>
<feature type="region of interest" description="Disordered" evidence="7">
    <location>
        <begin position="263"/>
        <end position="292"/>
    </location>
</feature>
<dbReference type="SUPFAM" id="SSF46689">
    <property type="entry name" value="Homeodomain-like"/>
    <property type="match status" value="1"/>
</dbReference>
<comment type="subcellular location">
    <subcellularLocation>
        <location evidence="1">Nucleus</location>
    </subcellularLocation>
</comment>
<comment type="caution">
    <text evidence="9">The sequence shown here is derived from an EMBL/GenBank/DDBJ whole genome shotgun (WGS) entry which is preliminary data.</text>
</comment>
<evidence type="ECO:0000256" key="4">
    <source>
        <dbReference type="ARBA" id="ARBA00023163"/>
    </source>
</evidence>
<dbReference type="AlphaFoldDB" id="A0A438FGL7"/>
<dbReference type="Pfam" id="PF00249">
    <property type="entry name" value="Myb_DNA-binding"/>
    <property type="match status" value="1"/>
</dbReference>
<feature type="compositionally biased region" description="Basic and acidic residues" evidence="7">
    <location>
        <begin position="277"/>
        <end position="287"/>
    </location>
</feature>
<evidence type="ECO:0000256" key="7">
    <source>
        <dbReference type="SAM" id="MobiDB-lite"/>
    </source>
</evidence>
<sequence>MESGFCSPRTEAFPAGLRVLVVDDDPTWLKILEKMLKKCSYEGQSAFLVLGFLLLSVFLCEEKSNIDPKFPSCRIRNGLKLSGLKLLGYRWGNLWNVSQTLSGQVPVFYEEHAIISPCTKTVYFFADNFVSLLFIHVCAVTTCCLARDALNMLRERKDGFDIVISDVNMPDMDGFKLLEHVGLEMDLPVIMMSVDGETSRVMKGVQHGACDYLLKPVRMKELKNIWQHVFRKKIHEGKDVESYECMREIQMIMSRSDEFDDGHQLNGGELGATRKRKDMENRRHDDQELVDPSSSKKARVVWSIDLHQKFVDAVNQIGFDKVGPKKILDLMNVPWLTRENVASHLQKYRLYLSRLQKENELKTSEGMKQQDFTCPAGSLGFQTSTLIHPKDAANCDLKYTGNNMLLIDMGTRICREADKKGTVSILPMDLKETSTSNFLDSQKANVSSQTILSHPFNYQSSQSNTTSQKWNEAPMEQFKQPPKQEPEPYALLEDDFRHALQSAPQHLVQVDLQCSAYSVGPGTAVPERDKPGSVMITPMRSQSRSNHSQIVNPETSDAISSFKVGMKNQMVGLNCLNDCEPIQQKIFTVGDSSLGSQVGCAYTESIGLQDIDLLDYYNSELIDELETSYYADLGLNWDNDCDSVQNPFVDQGLFTARAEASGVCYPG</sequence>
<dbReference type="PANTHER" id="PTHR43874">
    <property type="entry name" value="TWO-COMPONENT RESPONSE REGULATOR"/>
    <property type="match status" value="1"/>
</dbReference>
<evidence type="ECO:0000256" key="5">
    <source>
        <dbReference type="ARBA" id="ARBA00023242"/>
    </source>
</evidence>
<protein>
    <submittedName>
        <fullName evidence="9">Two-component response regulator ORR26</fullName>
    </submittedName>
</protein>
<dbReference type="SMART" id="SM00448">
    <property type="entry name" value="REC"/>
    <property type="match status" value="1"/>
</dbReference>
<dbReference type="GO" id="GO:0000160">
    <property type="term" value="P:phosphorelay signal transduction system"/>
    <property type="evidence" value="ECO:0007669"/>
    <property type="project" value="UniProtKB-KW"/>
</dbReference>
<name>A0A438FGL7_VITVI</name>
<dbReference type="SUPFAM" id="SSF52172">
    <property type="entry name" value="CheY-like"/>
    <property type="match status" value="1"/>
</dbReference>
<evidence type="ECO:0000256" key="2">
    <source>
        <dbReference type="ARBA" id="ARBA00023012"/>
    </source>
</evidence>
<keyword evidence="3" id="KW-0805">Transcription regulation</keyword>
<evidence type="ECO:0000256" key="1">
    <source>
        <dbReference type="ARBA" id="ARBA00004123"/>
    </source>
</evidence>
<keyword evidence="6" id="KW-0597">Phosphoprotein</keyword>
<organism evidence="9 10">
    <name type="scientific">Vitis vinifera</name>
    <name type="common">Grape</name>
    <dbReference type="NCBI Taxonomy" id="29760"/>
    <lineage>
        <taxon>Eukaryota</taxon>
        <taxon>Viridiplantae</taxon>
        <taxon>Streptophyta</taxon>
        <taxon>Embryophyta</taxon>
        <taxon>Tracheophyta</taxon>
        <taxon>Spermatophyta</taxon>
        <taxon>Magnoliopsida</taxon>
        <taxon>eudicotyledons</taxon>
        <taxon>Gunneridae</taxon>
        <taxon>Pentapetalae</taxon>
        <taxon>rosids</taxon>
        <taxon>Vitales</taxon>
        <taxon>Vitaceae</taxon>
        <taxon>Viteae</taxon>
        <taxon>Vitis</taxon>
    </lineage>
</organism>
<dbReference type="GO" id="GO:0009736">
    <property type="term" value="P:cytokinin-activated signaling pathway"/>
    <property type="evidence" value="ECO:0007669"/>
    <property type="project" value="InterPro"/>
</dbReference>
<dbReference type="GO" id="GO:0005634">
    <property type="term" value="C:nucleus"/>
    <property type="evidence" value="ECO:0007669"/>
    <property type="project" value="UniProtKB-SubCell"/>
</dbReference>
<dbReference type="InterPro" id="IPR001789">
    <property type="entry name" value="Sig_transdc_resp-reg_receiver"/>
</dbReference>
<keyword evidence="2" id="KW-0902">Two-component regulatory system</keyword>
<dbReference type="NCBIfam" id="TIGR01557">
    <property type="entry name" value="myb_SHAQKYF"/>
    <property type="match status" value="1"/>
</dbReference>
<reference evidence="9 10" key="1">
    <citation type="journal article" date="2018" name="PLoS Genet.">
        <title>Population sequencing reveals clonal diversity and ancestral inbreeding in the grapevine cultivar Chardonnay.</title>
        <authorList>
            <person name="Roach M.J."/>
            <person name="Johnson D.L."/>
            <person name="Bohlmann J."/>
            <person name="van Vuuren H.J."/>
            <person name="Jones S.J."/>
            <person name="Pretorius I.S."/>
            <person name="Schmidt S.A."/>
            <person name="Borneman A.R."/>
        </authorList>
    </citation>
    <scope>NUCLEOTIDE SEQUENCE [LARGE SCALE GENOMIC DNA]</scope>
    <source>
        <strain evidence="10">cv. Chardonnay</strain>
        <tissue evidence="9">Leaf</tissue>
    </source>
</reference>
<dbReference type="FunFam" id="1.10.10.60:FF:000007">
    <property type="entry name" value="Two-component response regulator"/>
    <property type="match status" value="1"/>
</dbReference>
<dbReference type="PANTHER" id="PTHR43874:SF187">
    <property type="entry name" value="TWO-COMPONENT RESPONSE REGULATOR ORR26-LIKE"/>
    <property type="match status" value="1"/>
</dbReference>
<evidence type="ECO:0000256" key="6">
    <source>
        <dbReference type="PROSITE-ProRule" id="PRU00169"/>
    </source>
</evidence>
<dbReference type="InterPro" id="IPR011006">
    <property type="entry name" value="CheY-like_superfamily"/>
</dbReference>
<keyword evidence="4" id="KW-0804">Transcription</keyword>
<dbReference type="GO" id="GO:0003677">
    <property type="term" value="F:DNA binding"/>
    <property type="evidence" value="ECO:0007669"/>
    <property type="project" value="InterPro"/>
</dbReference>
<dbReference type="InterPro" id="IPR001005">
    <property type="entry name" value="SANT/Myb"/>
</dbReference>
<evidence type="ECO:0000313" key="10">
    <source>
        <dbReference type="Proteomes" id="UP000288805"/>
    </source>
</evidence>
<keyword evidence="5" id="KW-0539">Nucleus</keyword>
<evidence type="ECO:0000259" key="8">
    <source>
        <dbReference type="PROSITE" id="PS50110"/>
    </source>
</evidence>
<dbReference type="Pfam" id="PF00072">
    <property type="entry name" value="Response_reg"/>
    <property type="match status" value="1"/>
</dbReference>
<dbReference type="Proteomes" id="UP000288805">
    <property type="component" value="Unassembled WGS sequence"/>
</dbReference>
<gene>
    <name evidence="9" type="primary">RR26_6</name>
    <name evidence="9" type="ORF">CK203_105513</name>
</gene>
<proteinExistence type="predicted"/>
<evidence type="ECO:0000313" key="9">
    <source>
        <dbReference type="EMBL" id="RVW59134.1"/>
    </source>
</evidence>
<feature type="domain" description="Response regulatory" evidence="8">
    <location>
        <begin position="111"/>
        <end position="230"/>
    </location>
</feature>
<feature type="compositionally biased region" description="Low complexity" evidence="7">
    <location>
        <begin position="459"/>
        <end position="481"/>
    </location>
</feature>
<dbReference type="CDD" id="cd17584">
    <property type="entry name" value="REC_typeB_ARR-like"/>
    <property type="match status" value="1"/>
</dbReference>
<dbReference type="InterPro" id="IPR009057">
    <property type="entry name" value="Homeodomain-like_sf"/>
</dbReference>
<feature type="region of interest" description="Disordered" evidence="7">
    <location>
        <begin position="458"/>
        <end position="483"/>
    </location>
</feature>